<dbReference type="EMBL" id="BGZK01001054">
    <property type="protein sequence ID" value="GBP69850.1"/>
    <property type="molecule type" value="Genomic_DNA"/>
</dbReference>
<organism evidence="2 3">
    <name type="scientific">Eumeta variegata</name>
    <name type="common">Bagworm moth</name>
    <name type="synonym">Eumeta japonica</name>
    <dbReference type="NCBI Taxonomy" id="151549"/>
    <lineage>
        <taxon>Eukaryota</taxon>
        <taxon>Metazoa</taxon>
        <taxon>Ecdysozoa</taxon>
        <taxon>Arthropoda</taxon>
        <taxon>Hexapoda</taxon>
        <taxon>Insecta</taxon>
        <taxon>Pterygota</taxon>
        <taxon>Neoptera</taxon>
        <taxon>Endopterygota</taxon>
        <taxon>Lepidoptera</taxon>
        <taxon>Glossata</taxon>
        <taxon>Ditrysia</taxon>
        <taxon>Tineoidea</taxon>
        <taxon>Psychidae</taxon>
        <taxon>Oiketicinae</taxon>
        <taxon>Eumeta</taxon>
    </lineage>
</organism>
<reference evidence="2 3" key="1">
    <citation type="journal article" date="2019" name="Commun. Biol.">
        <title>The bagworm genome reveals a unique fibroin gene that provides high tensile strength.</title>
        <authorList>
            <person name="Kono N."/>
            <person name="Nakamura H."/>
            <person name="Ohtoshi R."/>
            <person name="Tomita M."/>
            <person name="Numata K."/>
            <person name="Arakawa K."/>
        </authorList>
    </citation>
    <scope>NUCLEOTIDE SEQUENCE [LARGE SCALE GENOMIC DNA]</scope>
</reference>
<evidence type="ECO:0000256" key="1">
    <source>
        <dbReference type="SAM" id="MobiDB-lite"/>
    </source>
</evidence>
<keyword evidence="3" id="KW-1185">Reference proteome</keyword>
<gene>
    <name evidence="2" type="ORF">EVAR_89354_1</name>
</gene>
<feature type="region of interest" description="Disordered" evidence="1">
    <location>
        <begin position="62"/>
        <end position="112"/>
    </location>
</feature>
<proteinExistence type="predicted"/>
<protein>
    <submittedName>
        <fullName evidence="2">Uncharacterized protein</fullName>
    </submittedName>
</protein>
<evidence type="ECO:0000313" key="3">
    <source>
        <dbReference type="Proteomes" id="UP000299102"/>
    </source>
</evidence>
<comment type="caution">
    <text evidence="2">The sequence shown here is derived from an EMBL/GenBank/DDBJ whole genome shotgun (WGS) entry which is preliminary data.</text>
</comment>
<accession>A0A4C1Y2V1</accession>
<dbReference type="Proteomes" id="UP000299102">
    <property type="component" value="Unassembled WGS sequence"/>
</dbReference>
<evidence type="ECO:0000313" key="2">
    <source>
        <dbReference type="EMBL" id="GBP69850.1"/>
    </source>
</evidence>
<sequence length="264" mass="28645">MGGGYVGATIVISLTGTSKNSLILAFREFRAEWLISRGLIQRSERVVHGKVQDREGAKCPGVSKGGIKIGAGAKKQPQKAEITSPPPKTPFHDHGRGAGGPAETTKIGGGSRTGGCGCDGRQGVFTALEAVGGFAGQASLKAEIGRPSLSASGKSARGDLSGETPWTGTHYLSSVPEDAHPIGKLAKIGELALRLEESRSRYIFERERKKARRARDYEATEKRIAKFAKRTWTGYSKWRINLKKWLPRSPRRDLCWDTSTSRRN</sequence>
<dbReference type="AlphaFoldDB" id="A0A4C1Y2V1"/>
<name>A0A4C1Y2V1_EUMVA</name>